<organism evidence="2 3">
    <name type="scientific">Streptococcus chenjunshii</name>
    <dbReference type="NCBI Taxonomy" id="2173853"/>
    <lineage>
        <taxon>Bacteria</taxon>
        <taxon>Bacillati</taxon>
        <taxon>Bacillota</taxon>
        <taxon>Bacilli</taxon>
        <taxon>Lactobacillales</taxon>
        <taxon>Streptococcaceae</taxon>
        <taxon>Streptococcus</taxon>
    </lineage>
</organism>
<dbReference type="EMBL" id="QVQY01000010">
    <property type="protein sequence ID" value="RFU51108.1"/>
    <property type="molecule type" value="Genomic_DNA"/>
</dbReference>
<dbReference type="NCBIfam" id="TIGR01637">
    <property type="entry name" value="phage_arpU"/>
    <property type="match status" value="1"/>
</dbReference>
<keyword evidence="4" id="KW-1185">Reference proteome</keyword>
<dbReference type="AlphaFoldDB" id="A0A372KML0"/>
<evidence type="ECO:0000313" key="3">
    <source>
        <dbReference type="Proteomes" id="UP000262901"/>
    </source>
</evidence>
<sequence length="141" mass="16535">MFFPEINISKTKANAKRKLREYPRWRRIANDVGEQKVTQVFTFEPKGGHSKPSQPVEQLAIRKVDAESELLAIRQSITGLFEPMHRRILFDKYLAAYPKKDYQIYTELGYERTQYYEMLDNALLAFAELYRSGVLLVTKPD</sequence>
<comment type="caution">
    <text evidence="2">The sequence shown here is derived from an EMBL/GenBank/DDBJ whole genome shotgun (WGS) entry which is preliminary data.</text>
</comment>
<evidence type="ECO:0000313" key="2">
    <source>
        <dbReference type="EMBL" id="RFU53206.1"/>
    </source>
</evidence>
<dbReference type="Proteomes" id="UP000262901">
    <property type="component" value="Unassembled WGS sequence"/>
</dbReference>
<gene>
    <name evidence="1" type="ORF">DDV22_05220</name>
    <name evidence="2" type="ORF">DDV23_05730</name>
</gene>
<evidence type="ECO:0000313" key="4">
    <source>
        <dbReference type="Proteomes" id="UP000264056"/>
    </source>
</evidence>
<dbReference type="OrthoDB" id="2227133at2"/>
<proteinExistence type="predicted"/>
<evidence type="ECO:0000313" key="1">
    <source>
        <dbReference type="EMBL" id="RFU51108.1"/>
    </source>
</evidence>
<name>A0A372KML0_9STRE</name>
<protein>
    <submittedName>
        <fullName evidence="2">ArpU family transcriptional regulator</fullName>
    </submittedName>
</protein>
<reference evidence="2 3" key="2">
    <citation type="submission" date="2018-08" db="EMBL/GenBank/DDBJ databases">
        <title>Draft genome of Streptococcus sp. nov. Z1.</title>
        <authorList>
            <person name="Tian Z."/>
        </authorList>
    </citation>
    <scope>NUCLEOTIDE SEQUENCE [LARGE SCALE GENOMIC DNA]</scope>
    <source>
        <strain evidence="2">Z1</strain>
        <strain evidence="3">Z1(2018)</strain>
    </source>
</reference>
<dbReference type="EMBL" id="QVQZ01000010">
    <property type="protein sequence ID" value="RFU53206.1"/>
    <property type="molecule type" value="Genomic_DNA"/>
</dbReference>
<dbReference type="Proteomes" id="UP000264056">
    <property type="component" value="Unassembled WGS sequence"/>
</dbReference>
<reference evidence="1 4" key="1">
    <citation type="submission" date="2018-08" db="EMBL/GenBank/DDBJ databases">
        <title>Draft genome of Streptococcus sp .nov. Z2.</title>
        <authorList>
            <person name="Tian Z."/>
        </authorList>
    </citation>
    <scope>NUCLEOTIDE SEQUENCE [LARGE SCALE GENOMIC DNA]</scope>
    <source>
        <strain evidence="1 4">Z2</strain>
    </source>
</reference>
<accession>A0A372KML0</accession>
<dbReference type="InterPro" id="IPR006524">
    <property type="entry name" value="ArpU-like"/>
</dbReference>